<dbReference type="GeneID" id="110789523"/>
<accession>A0A9R0IIH1</accession>
<keyword evidence="3" id="KW-0433">Leucine-rich repeat</keyword>
<dbReference type="GO" id="GO:0005886">
    <property type="term" value="C:plasma membrane"/>
    <property type="evidence" value="ECO:0007669"/>
    <property type="project" value="UniProtKB-SubCell"/>
</dbReference>
<dbReference type="InterPro" id="IPR011009">
    <property type="entry name" value="Kinase-like_dom_sf"/>
</dbReference>
<proteinExistence type="predicted"/>
<reference evidence="14" key="1">
    <citation type="journal article" date="2021" name="Nat. Commun.">
        <title>Genomic analyses provide insights into spinach domestication and the genetic basis of agronomic traits.</title>
        <authorList>
            <person name="Cai X."/>
            <person name="Sun X."/>
            <person name="Xu C."/>
            <person name="Sun H."/>
            <person name="Wang X."/>
            <person name="Ge C."/>
            <person name="Zhang Z."/>
            <person name="Wang Q."/>
            <person name="Fei Z."/>
            <person name="Jiao C."/>
            <person name="Wang Q."/>
        </authorList>
    </citation>
    <scope>NUCLEOTIDE SEQUENCE [LARGE SCALE GENOMIC DNA]</scope>
    <source>
        <strain evidence="14">cv. Varoflay</strain>
    </source>
</reference>
<evidence type="ECO:0000256" key="3">
    <source>
        <dbReference type="ARBA" id="ARBA00022614"/>
    </source>
</evidence>
<dbReference type="GO" id="GO:0005524">
    <property type="term" value="F:ATP binding"/>
    <property type="evidence" value="ECO:0007669"/>
    <property type="project" value="InterPro"/>
</dbReference>
<evidence type="ECO:0000256" key="5">
    <source>
        <dbReference type="ARBA" id="ARBA00022729"/>
    </source>
</evidence>
<keyword evidence="8 11" id="KW-0472">Membrane</keyword>
<dbReference type="SUPFAM" id="SSF52058">
    <property type="entry name" value="L domain-like"/>
    <property type="match status" value="1"/>
</dbReference>
<evidence type="ECO:0000256" key="2">
    <source>
        <dbReference type="ARBA" id="ARBA00004479"/>
    </source>
</evidence>
<keyword evidence="10" id="KW-0325">Glycoprotein</keyword>
<evidence type="ECO:0000313" key="14">
    <source>
        <dbReference type="Proteomes" id="UP000813463"/>
    </source>
</evidence>
<dbReference type="KEGG" id="soe:110789523"/>
<keyword evidence="9 15" id="KW-0675">Receptor</keyword>
<dbReference type="Proteomes" id="UP000813463">
    <property type="component" value="Chromosome 1"/>
</dbReference>
<feature type="signal peptide" evidence="12">
    <location>
        <begin position="1"/>
        <end position="22"/>
    </location>
</feature>
<keyword evidence="7 11" id="KW-1133">Transmembrane helix</keyword>
<evidence type="ECO:0000256" key="6">
    <source>
        <dbReference type="ARBA" id="ARBA00022737"/>
    </source>
</evidence>
<dbReference type="PANTHER" id="PTHR27000">
    <property type="entry name" value="LEUCINE-RICH REPEAT RECEPTOR-LIKE PROTEIN KINASE FAMILY PROTEIN-RELATED"/>
    <property type="match status" value="1"/>
</dbReference>
<dbReference type="InterPro" id="IPR032675">
    <property type="entry name" value="LRR_dom_sf"/>
</dbReference>
<dbReference type="InterPro" id="IPR001611">
    <property type="entry name" value="Leu-rich_rpt"/>
</dbReference>
<sequence>MASHYPLIFSLLFSLLLTLSLSFDDDVKCLQGVKSSLSDPENRLSNWHFDNTSVDSICRLTGVSCWNEKEDRLLSLQLQSMQLSGKLPPSLQFCRSLQTLVLSGNQISGEIPPQICDWLPYLVTLDLSGNELTGSIPVQIENCKFLNSLILSDNKLSGSIPFELGRLDRLKKLSLDGNRLSGTIPDELGKFGKDGFSGNDGLCGNVLGMRCGRNGNLKVVIIGGVIGGGGSLLLGFMIWWWCCWDHRKKEDEVVFDGEKGGVGGGNFVGWVGKLGANKNIQVVFFQKPIVKIRVADLLIATSGFSDGKIVNTTKTGDSYGAVLRDGSALAIKRLRGCNKASDKQFRSEINRLGQLRHPNLVPLLGFCVVEDEKLVVYKDMSNGSLNSWLHSGGIPNQGSVLDWRARVKISVGAARGLAWLHHGCQPPIKHQNICSNVVLLDDDFEVRITEFGLVRLMGMGNSNGSSVANGDFGEFGYVPPEYASTLVASLKGDVYGFGVVLLELVTGQKPLEVNNAGEGFKGSLVHWVTFMSSSGKIKDTIDKSLCGKGNDDEIMQLLRVACTCVASRPKDRPSMFRVYDSLKNMAENHGCLEQYDEFPMFLNEQDVVD</sequence>
<dbReference type="AlphaFoldDB" id="A0A9R0IIH1"/>
<feature type="domain" description="Protein kinase" evidence="13">
    <location>
        <begin position="304"/>
        <end position="592"/>
    </location>
</feature>
<dbReference type="PROSITE" id="PS50011">
    <property type="entry name" value="PROTEIN_KINASE_DOM"/>
    <property type="match status" value="1"/>
</dbReference>
<gene>
    <name evidence="15" type="primary">LOC110789523</name>
</gene>
<feature type="transmembrane region" description="Helical" evidence="11">
    <location>
        <begin position="219"/>
        <end position="242"/>
    </location>
</feature>
<comment type="subcellular location">
    <subcellularLocation>
        <location evidence="1">Cell membrane</location>
        <topology evidence="1">Single-pass membrane protein</topology>
    </subcellularLocation>
    <subcellularLocation>
        <location evidence="2">Membrane</location>
        <topology evidence="2">Single-pass type I membrane protein</topology>
    </subcellularLocation>
</comment>
<reference evidence="15" key="2">
    <citation type="submission" date="2025-08" db="UniProtKB">
        <authorList>
            <consortium name="RefSeq"/>
        </authorList>
    </citation>
    <scope>IDENTIFICATION</scope>
    <source>
        <tissue evidence="15">Leaf</tissue>
    </source>
</reference>
<dbReference type="PANTHER" id="PTHR27000:SF642">
    <property type="entry name" value="INACTIVE LEUCINE-RICH REPEAT RECEPTOR KINASE XIAO-RELATED"/>
    <property type="match status" value="1"/>
</dbReference>
<dbReference type="RefSeq" id="XP_021849898.2">
    <property type="nucleotide sequence ID" value="XM_021994206.2"/>
</dbReference>
<dbReference type="InterPro" id="IPR001245">
    <property type="entry name" value="Ser-Thr/Tyr_kinase_cat_dom"/>
</dbReference>
<dbReference type="Pfam" id="PF00560">
    <property type="entry name" value="LRR_1"/>
    <property type="match status" value="4"/>
</dbReference>
<dbReference type="InterPro" id="IPR000719">
    <property type="entry name" value="Prot_kinase_dom"/>
</dbReference>
<keyword evidence="15" id="KW-0418">Kinase</keyword>
<keyword evidence="6" id="KW-0677">Repeat</keyword>
<dbReference type="InterPro" id="IPR013210">
    <property type="entry name" value="LRR_N_plant-typ"/>
</dbReference>
<dbReference type="Pfam" id="PF07714">
    <property type="entry name" value="PK_Tyr_Ser-Thr"/>
    <property type="match status" value="1"/>
</dbReference>
<keyword evidence="5 12" id="KW-0732">Signal</keyword>
<protein>
    <submittedName>
        <fullName evidence="15">Probable inactive receptor kinase At1g27190</fullName>
    </submittedName>
</protein>
<keyword evidence="14" id="KW-1185">Reference proteome</keyword>
<feature type="chain" id="PRO_5045153253" evidence="12">
    <location>
        <begin position="23"/>
        <end position="609"/>
    </location>
</feature>
<evidence type="ECO:0000256" key="7">
    <source>
        <dbReference type="ARBA" id="ARBA00022989"/>
    </source>
</evidence>
<evidence type="ECO:0000256" key="10">
    <source>
        <dbReference type="ARBA" id="ARBA00023180"/>
    </source>
</evidence>
<keyword evidence="15" id="KW-0808">Transferase</keyword>
<evidence type="ECO:0000256" key="8">
    <source>
        <dbReference type="ARBA" id="ARBA00023136"/>
    </source>
</evidence>
<dbReference type="GO" id="GO:0004672">
    <property type="term" value="F:protein kinase activity"/>
    <property type="evidence" value="ECO:0007669"/>
    <property type="project" value="InterPro"/>
</dbReference>
<evidence type="ECO:0000313" key="15">
    <source>
        <dbReference type="RefSeq" id="XP_021849898.2"/>
    </source>
</evidence>
<evidence type="ECO:0000259" key="13">
    <source>
        <dbReference type="PROSITE" id="PS50011"/>
    </source>
</evidence>
<keyword evidence="4 11" id="KW-0812">Transmembrane</keyword>
<evidence type="ECO:0000256" key="9">
    <source>
        <dbReference type="ARBA" id="ARBA00023170"/>
    </source>
</evidence>
<evidence type="ECO:0000256" key="4">
    <source>
        <dbReference type="ARBA" id="ARBA00022692"/>
    </source>
</evidence>
<evidence type="ECO:0000256" key="1">
    <source>
        <dbReference type="ARBA" id="ARBA00004162"/>
    </source>
</evidence>
<name>A0A9R0IIH1_SPIOL</name>
<organism evidence="14 15">
    <name type="scientific">Spinacia oleracea</name>
    <name type="common">Spinach</name>
    <dbReference type="NCBI Taxonomy" id="3562"/>
    <lineage>
        <taxon>Eukaryota</taxon>
        <taxon>Viridiplantae</taxon>
        <taxon>Streptophyta</taxon>
        <taxon>Embryophyta</taxon>
        <taxon>Tracheophyta</taxon>
        <taxon>Spermatophyta</taxon>
        <taxon>Magnoliopsida</taxon>
        <taxon>eudicotyledons</taxon>
        <taxon>Gunneridae</taxon>
        <taxon>Pentapetalae</taxon>
        <taxon>Caryophyllales</taxon>
        <taxon>Chenopodiaceae</taxon>
        <taxon>Chenopodioideae</taxon>
        <taxon>Anserineae</taxon>
        <taxon>Spinacia</taxon>
    </lineage>
</organism>
<dbReference type="SUPFAM" id="SSF56112">
    <property type="entry name" value="Protein kinase-like (PK-like)"/>
    <property type="match status" value="1"/>
</dbReference>
<dbReference type="Gene3D" id="1.10.510.10">
    <property type="entry name" value="Transferase(Phosphotransferase) domain 1"/>
    <property type="match status" value="1"/>
</dbReference>
<dbReference type="Pfam" id="PF08263">
    <property type="entry name" value="LRRNT_2"/>
    <property type="match status" value="1"/>
</dbReference>
<dbReference type="Gene3D" id="3.30.200.20">
    <property type="entry name" value="Phosphorylase Kinase, domain 1"/>
    <property type="match status" value="1"/>
</dbReference>
<dbReference type="Gene3D" id="3.80.10.10">
    <property type="entry name" value="Ribonuclease Inhibitor"/>
    <property type="match status" value="1"/>
</dbReference>
<evidence type="ECO:0000256" key="12">
    <source>
        <dbReference type="SAM" id="SignalP"/>
    </source>
</evidence>
<evidence type="ECO:0000256" key="11">
    <source>
        <dbReference type="SAM" id="Phobius"/>
    </source>
</evidence>